<proteinExistence type="predicted"/>
<accession>A0A5K7SEK8</accession>
<feature type="signal peptide" evidence="1">
    <location>
        <begin position="1"/>
        <end position="26"/>
    </location>
</feature>
<organism evidence="2 3">
    <name type="scientific">Aquipluma nitroreducens</name>
    <dbReference type="NCBI Taxonomy" id="2010828"/>
    <lineage>
        <taxon>Bacteria</taxon>
        <taxon>Pseudomonadati</taxon>
        <taxon>Bacteroidota</taxon>
        <taxon>Bacteroidia</taxon>
        <taxon>Marinilabiliales</taxon>
        <taxon>Prolixibacteraceae</taxon>
        <taxon>Aquipluma</taxon>
    </lineage>
</organism>
<evidence type="ECO:0000256" key="1">
    <source>
        <dbReference type="SAM" id="SignalP"/>
    </source>
</evidence>
<feature type="chain" id="PRO_5024285465" description="ADP-ribosylglycohydrolase family protein" evidence="1">
    <location>
        <begin position="27"/>
        <end position="541"/>
    </location>
</feature>
<dbReference type="Gene3D" id="2.60.120.260">
    <property type="entry name" value="Galactose-binding domain-like"/>
    <property type="match status" value="1"/>
</dbReference>
<dbReference type="SUPFAM" id="SSF101478">
    <property type="entry name" value="ADP-ribosylglycohydrolase"/>
    <property type="match status" value="1"/>
</dbReference>
<sequence length="541" mass="59680">MKKYFTFLFVSIFIIVVASCSNQKSADTRTISTETLKDKIAGGWAGKMIGVTYGAPTEFKAQGKTFDDSIKWKPSDVKGSIWQDDIYVQLTFFMTMDQYGIDAPAKKFQELFAKAGYQLWHANVQARKNYYDSIFPPQSGHPDYNLHADDIDFQIEADYIGFMCPGMPATANQIADKIGHIMNYGDGVYGGVFVAALYSEAYFDNDISKIIDKALLSIPAESDYARIVNDVILLHQHYPADWRAAWAELEAKWGKVQICGAGTSFNIDAKLNGAFIVMGLLYGDGDPAKTMEISTRCGQDSDCNPSNAMAVLGVIKGLSGLPVEYQNAVKAIGDSTFINTSYSFNKAVDKTLDYAQKLAVQNGGESASGELKIKVQQPQAFALEVAFPKLVFDRKISAFATEGVQIKGHWSNVGPKDPTKLEARSQATFSGNAGDEISFTLEGTGVSISGNWFKDGGKADVFVDGQFKRSIDCYFNYSNQQHENMDLYHITNLAQGKHTIKVVVKGEKRPESAGTNVYITEALVFKTADKINENYKFSFQK</sequence>
<evidence type="ECO:0008006" key="4">
    <source>
        <dbReference type="Google" id="ProtNLM"/>
    </source>
</evidence>
<dbReference type="Gene3D" id="1.10.4080.10">
    <property type="entry name" value="ADP-ribosylation/Crystallin J1"/>
    <property type="match status" value="1"/>
</dbReference>
<dbReference type="PROSITE" id="PS51257">
    <property type="entry name" value="PROKAR_LIPOPROTEIN"/>
    <property type="match status" value="1"/>
</dbReference>
<dbReference type="Proteomes" id="UP001193389">
    <property type="component" value="Chromosome"/>
</dbReference>
<name>A0A5K7SEK8_9BACT</name>
<dbReference type="AlphaFoldDB" id="A0A5K7SEK8"/>
<dbReference type="InterPro" id="IPR036705">
    <property type="entry name" value="Ribosyl_crysJ1_sf"/>
</dbReference>
<dbReference type="InterPro" id="IPR005502">
    <property type="entry name" value="Ribosyl_crysJ1"/>
</dbReference>
<gene>
    <name evidence="2" type="ORF">AQPE_3872</name>
</gene>
<protein>
    <recommendedName>
        <fullName evidence="4">ADP-ribosylglycohydrolase family protein</fullName>
    </recommendedName>
</protein>
<evidence type="ECO:0000313" key="3">
    <source>
        <dbReference type="Proteomes" id="UP001193389"/>
    </source>
</evidence>
<dbReference type="KEGG" id="anf:AQPE_3872"/>
<reference evidence="2" key="1">
    <citation type="journal article" date="2020" name="Int. J. Syst. Evol. Microbiol.">
        <title>Aquipluma nitroreducens gen. nov. sp. nov., a novel facultatively anaerobic bacterium isolated from a freshwater lake.</title>
        <authorList>
            <person name="Watanabe M."/>
            <person name="Kojima H."/>
            <person name="Fukui M."/>
        </authorList>
    </citation>
    <scope>NUCLEOTIDE SEQUENCE</scope>
    <source>
        <strain evidence="2">MeG22</strain>
    </source>
</reference>
<keyword evidence="1" id="KW-0732">Signal</keyword>
<dbReference type="RefSeq" id="WP_318347909.1">
    <property type="nucleotide sequence ID" value="NZ_AP018694.1"/>
</dbReference>
<dbReference type="Pfam" id="PF03747">
    <property type="entry name" value="ADP_ribosyl_GH"/>
    <property type="match status" value="1"/>
</dbReference>
<dbReference type="EMBL" id="AP018694">
    <property type="protein sequence ID" value="BBE19684.1"/>
    <property type="molecule type" value="Genomic_DNA"/>
</dbReference>
<evidence type="ECO:0000313" key="2">
    <source>
        <dbReference type="EMBL" id="BBE19684.1"/>
    </source>
</evidence>
<keyword evidence="3" id="KW-1185">Reference proteome</keyword>